<dbReference type="RefSeq" id="WP_281463592.1">
    <property type="nucleotide sequence ID" value="NZ_JASBAN010000006.1"/>
</dbReference>
<proteinExistence type="predicted"/>
<dbReference type="Proteomes" id="UP001431775">
    <property type="component" value="Unassembled WGS sequence"/>
</dbReference>
<organism evidence="2 3">
    <name type="scientific">Commensalibacter nepenthis</name>
    <dbReference type="NCBI Taxonomy" id="3043872"/>
    <lineage>
        <taxon>Bacteria</taxon>
        <taxon>Pseudomonadati</taxon>
        <taxon>Pseudomonadota</taxon>
        <taxon>Alphaproteobacteria</taxon>
        <taxon>Acetobacterales</taxon>
        <taxon>Acetobacteraceae</taxon>
    </lineage>
</organism>
<evidence type="ECO:0000256" key="1">
    <source>
        <dbReference type="SAM" id="Phobius"/>
    </source>
</evidence>
<feature type="transmembrane region" description="Helical" evidence="1">
    <location>
        <begin position="6"/>
        <end position="24"/>
    </location>
</feature>
<sequence length="216" mass="25552">MTKKKLFIFIGIFIFLIIGGLFGMSQIGRVYMYDSDEEKIDVTSYLKTGQFYFHTDKQYPTLQSLVYKVRPDFMSRDMLLMIMNKDKRFSFIKNSSLFEIKDTFKYKDDKEKVQKIITNIITNNADFSKRMQYQSSDIAAVTGNFINFFIGHFIYNGQKVSIIAQVEYYSASDLEQQKFAWFSLTLDNGFTTFLTPYEQMIEEAKQQPQPKVYSWW</sequence>
<comment type="caution">
    <text evidence="2">The sequence shown here is derived from an EMBL/GenBank/DDBJ whole genome shotgun (WGS) entry which is preliminary data.</text>
</comment>
<evidence type="ECO:0008006" key="4">
    <source>
        <dbReference type="Google" id="ProtNLM"/>
    </source>
</evidence>
<name>A0ABT6QAX0_9PROT</name>
<keyword evidence="3" id="KW-1185">Reference proteome</keyword>
<keyword evidence="1" id="KW-0812">Transmembrane</keyword>
<keyword evidence="1" id="KW-1133">Transmembrane helix</keyword>
<protein>
    <recommendedName>
        <fullName evidence="4">DUF4412 domain-containing protein</fullName>
    </recommendedName>
</protein>
<accession>A0ABT6QAX0</accession>
<evidence type="ECO:0000313" key="3">
    <source>
        <dbReference type="Proteomes" id="UP001431775"/>
    </source>
</evidence>
<evidence type="ECO:0000313" key="2">
    <source>
        <dbReference type="EMBL" id="MDI2113941.1"/>
    </source>
</evidence>
<dbReference type="EMBL" id="JASBAN010000006">
    <property type="protein sequence ID" value="MDI2113941.1"/>
    <property type="molecule type" value="Genomic_DNA"/>
</dbReference>
<keyword evidence="1" id="KW-0472">Membrane</keyword>
<gene>
    <name evidence="2" type="ORF">QJV33_11735</name>
</gene>
<reference evidence="2" key="1">
    <citation type="submission" date="2023-05" db="EMBL/GenBank/DDBJ databases">
        <title>Whole genome sequence of Commensalibacter sp.</title>
        <authorList>
            <person name="Charoenyingcharoen P."/>
            <person name="Yukphan P."/>
        </authorList>
    </citation>
    <scope>NUCLEOTIDE SEQUENCE</scope>
    <source>
        <strain evidence="2">TBRC 10068</strain>
    </source>
</reference>